<gene>
    <name evidence="1" type="ORF">FVB9532_03891</name>
</gene>
<sequence>MKLVNIRFFIVILIFFFKLEANCQSNSNNVFKVNINQLDVFLKEAYTDEEVKLIYDDTLRLKEIKEDLSRIRIVKANKEFVKRFPELELKKGVKKQSNTFENFNPHAFNPLFYELDYGSNFKKNAYHLENTAYYIVIVTKK</sequence>
<dbReference type="Proteomes" id="UP000356253">
    <property type="component" value="Unassembled WGS sequence"/>
</dbReference>
<dbReference type="EMBL" id="CABVMM010000035">
    <property type="protein sequence ID" value="VVV02584.1"/>
    <property type="molecule type" value="Genomic_DNA"/>
</dbReference>
<keyword evidence="2" id="KW-1185">Reference proteome</keyword>
<organism evidence="1 2">
    <name type="scientific">Mesonia oceanica</name>
    <dbReference type="NCBI Taxonomy" id="2687242"/>
    <lineage>
        <taxon>Bacteria</taxon>
        <taxon>Pseudomonadati</taxon>
        <taxon>Bacteroidota</taxon>
        <taxon>Flavobacteriia</taxon>
        <taxon>Flavobacteriales</taxon>
        <taxon>Flavobacteriaceae</taxon>
        <taxon>Mesonia</taxon>
    </lineage>
</organism>
<comment type="caution">
    <text evidence="1">The sequence shown here is derived from an EMBL/GenBank/DDBJ whole genome shotgun (WGS) entry which is preliminary data.</text>
</comment>
<evidence type="ECO:0000313" key="2">
    <source>
        <dbReference type="Proteomes" id="UP000356253"/>
    </source>
</evidence>
<evidence type="ECO:0000313" key="1">
    <source>
        <dbReference type="EMBL" id="VVV02584.1"/>
    </source>
</evidence>
<proteinExistence type="predicted"/>
<reference evidence="1" key="1">
    <citation type="submission" date="2019-09" db="EMBL/GenBank/DDBJ databases">
        <authorList>
            <person name="Rodrigo-Torres L."/>
            <person name="Arahal R. D."/>
            <person name="Lucena T."/>
        </authorList>
    </citation>
    <scope>NUCLEOTIDE SEQUENCE</scope>
    <source>
        <strain evidence="1">ISS653</strain>
    </source>
</reference>
<protein>
    <submittedName>
        <fullName evidence="1">Uncharacterized protein</fullName>
    </submittedName>
</protein>
<name>A0AC61YDI6_9FLAO</name>
<accession>A0AC61YDI6</accession>